<dbReference type="EMBL" id="MG592727">
    <property type="protein sequence ID" value="AWH62569.1"/>
    <property type="molecule type" value="Genomic_DNA"/>
</dbReference>
<gene>
    <name evidence="10" type="primary">sdhC</name>
    <name evidence="10" type="ORF">GrtenCDS011</name>
</gene>
<geneLocation type="mitochondrion" evidence="10"/>
<protein>
    <submittedName>
        <fullName evidence="10">SdhC</fullName>
    </submittedName>
</protein>
<keyword evidence="4 8" id="KW-0479">Metal-binding</keyword>
<comment type="subcellular location">
    <subcellularLocation>
        <location evidence="1">Membrane</location>
    </subcellularLocation>
</comment>
<feature type="binding site" description="axial binding residue" evidence="8">
    <location>
        <position position="83"/>
    </location>
    <ligand>
        <name>heme</name>
        <dbReference type="ChEBI" id="CHEBI:30413"/>
        <note>ligand shared with second transmembrane subunit</note>
    </ligand>
    <ligandPart>
        <name>Fe</name>
        <dbReference type="ChEBI" id="CHEBI:18248"/>
    </ligandPart>
</feature>
<evidence type="ECO:0000256" key="2">
    <source>
        <dbReference type="ARBA" id="ARBA00022617"/>
    </source>
</evidence>
<dbReference type="CDD" id="cd03499">
    <property type="entry name" value="SQR_TypeC_SdhC"/>
    <property type="match status" value="1"/>
</dbReference>
<dbReference type="SUPFAM" id="SSF81343">
    <property type="entry name" value="Fumarate reductase respiratory complex transmembrane subunits"/>
    <property type="match status" value="1"/>
</dbReference>
<evidence type="ECO:0000313" key="10">
    <source>
        <dbReference type="EMBL" id="AWH62569.1"/>
    </source>
</evidence>
<dbReference type="InterPro" id="IPR000701">
    <property type="entry name" value="SuccDH_FuR_B_TM-su"/>
</dbReference>
<dbReference type="GO" id="GO:0016020">
    <property type="term" value="C:membrane"/>
    <property type="evidence" value="ECO:0007669"/>
    <property type="project" value="UniProtKB-SubCell"/>
</dbReference>
<keyword evidence="5 9" id="KW-1133">Transmembrane helix</keyword>
<proteinExistence type="predicted"/>
<dbReference type="GeneID" id="36948969"/>
<dbReference type="Pfam" id="PF01127">
    <property type="entry name" value="Sdh_cyt"/>
    <property type="match status" value="1"/>
</dbReference>
<keyword evidence="7 9" id="KW-0472">Membrane</keyword>
<dbReference type="Gene3D" id="1.20.1300.10">
    <property type="entry name" value="Fumarate reductase/succinate dehydrogenase, transmembrane subunit"/>
    <property type="match status" value="1"/>
</dbReference>
<evidence type="ECO:0000256" key="3">
    <source>
        <dbReference type="ARBA" id="ARBA00022692"/>
    </source>
</evidence>
<keyword evidence="10" id="KW-0496">Mitochondrion</keyword>
<dbReference type="GO" id="GO:0009055">
    <property type="term" value="F:electron transfer activity"/>
    <property type="evidence" value="ECO:0007669"/>
    <property type="project" value="InterPro"/>
</dbReference>
<name>A0A2S1PUR2_GRATE</name>
<evidence type="ECO:0000256" key="5">
    <source>
        <dbReference type="ARBA" id="ARBA00022989"/>
    </source>
</evidence>
<dbReference type="NCBIfam" id="TIGR02970">
    <property type="entry name" value="succ_dehyd_cytB"/>
    <property type="match status" value="1"/>
</dbReference>
<dbReference type="RefSeq" id="YP_009490420.1">
    <property type="nucleotide sequence ID" value="NC_037891.1"/>
</dbReference>
<keyword evidence="6 8" id="KW-0408">Iron</keyword>
<dbReference type="InterPro" id="IPR014314">
    <property type="entry name" value="Succ_DH_cytb556"/>
</dbReference>
<dbReference type="InterPro" id="IPR034804">
    <property type="entry name" value="SQR/QFR_C/D"/>
</dbReference>
<dbReference type="PANTHER" id="PTHR10978">
    <property type="entry name" value="SUCCINATE DEHYDROGENASE CYTOCHROME B560 SUBUNIT"/>
    <property type="match status" value="1"/>
</dbReference>
<reference evidence="10" key="1">
    <citation type="submission" date="2017-11" db="EMBL/GenBank/DDBJ databases">
        <title>Complete Sequences of the Mitochondrial DNA of the Gracilaria tenuistipitata.</title>
        <authorList>
            <person name="Liu T."/>
            <person name="Liu C."/>
            <person name="Li Y."/>
        </authorList>
    </citation>
    <scope>NUCLEOTIDE SEQUENCE</scope>
</reference>
<accession>A0A2S1PUR2</accession>
<dbReference type="PIRSF" id="PIRSF000178">
    <property type="entry name" value="SDH_cyt_b560"/>
    <property type="match status" value="1"/>
</dbReference>
<dbReference type="GO" id="GO:0046872">
    <property type="term" value="F:metal ion binding"/>
    <property type="evidence" value="ECO:0007669"/>
    <property type="project" value="UniProtKB-KW"/>
</dbReference>
<evidence type="ECO:0000256" key="9">
    <source>
        <dbReference type="SAM" id="Phobius"/>
    </source>
</evidence>
<dbReference type="GO" id="GO:0006099">
    <property type="term" value="P:tricarboxylic acid cycle"/>
    <property type="evidence" value="ECO:0007669"/>
    <property type="project" value="InterPro"/>
</dbReference>
<evidence type="ECO:0000256" key="4">
    <source>
        <dbReference type="ARBA" id="ARBA00022723"/>
    </source>
</evidence>
<sequence length="124" mass="14858">MYNRPLSPHITIYAVQESSLSSIWHRISGILLSSLIVFSSIYFQLALHINYEQFLLNYVIFNNIVFFFYEVLYVLIILFLSYHALNGLKQLLWDLGFFLNQKFIFVFLITISFFIYIFIFLLIF</sequence>
<feature type="transmembrane region" description="Helical" evidence="9">
    <location>
        <begin position="55"/>
        <end position="83"/>
    </location>
</feature>
<feature type="transmembrane region" description="Helical" evidence="9">
    <location>
        <begin position="23"/>
        <end position="43"/>
    </location>
</feature>
<organism evidence="10">
    <name type="scientific">Gracilaria tenuistipitata</name>
    <name type="common">Red alga</name>
    <name type="synonym">Agarophyton tenuistipitatum</name>
    <dbReference type="NCBI Taxonomy" id="2510778"/>
    <lineage>
        <taxon>Eukaryota</taxon>
        <taxon>Rhodophyta</taxon>
        <taxon>Florideophyceae</taxon>
        <taxon>Rhodymeniophycidae</taxon>
        <taxon>Gracilariales</taxon>
        <taxon>Gracilariaceae</taxon>
        <taxon>Gracilaria</taxon>
    </lineage>
</organism>
<dbReference type="AlphaFoldDB" id="A0A2S1PUR2"/>
<dbReference type="PANTHER" id="PTHR10978:SF5">
    <property type="entry name" value="SUCCINATE DEHYDROGENASE CYTOCHROME B560 SUBUNIT, MITOCHONDRIAL"/>
    <property type="match status" value="1"/>
</dbReference>
<evidence type="ECO:0000256" key="8">
    <source>
        <dbReference type="PIRSR" id="PIRSR000178-1"/>
    </source>
</evidence>
<evidence type="ECO:0000256" key="1">
    <source>
        <dbReference type="ARBA" id="ARBA00004370"/>
    </source>
</evidence>
<dbReference type="GO" id="GO:0005739">
    <property type="term" value="C:mitochondrion"/>
    <property type="evidence" value="ECO:0007669"/>
    <property type="project" value="GOC"/>
</dbReference>
<feature type="transmembrane region" description="Helical" evidence="9">
    <location>
        <begin position="103"/>
        <end position="123"/>
    </location>
</feature>
<evidence type="ECO:0000256" key="7">
    <source>
        <dbReference type="ARBA" id="ARBA00023136"/>
    </source>
</evidence>
<evidence type="ECO:0000256" key="6">
    <source>
        <dbReference type="ARBA" id="ARBA00023004"/>
    </source>
</evidence>
<dbReference type="GO" id="GO:0006121">
    <property type="term" value="P:mitochondrial electron transport, succinate to ubiquinone"/>
    <property type="evidence" value="ECO:0007669"/>
    <property type="project" value="TreeGrafter"/>
</dbReference>
<comment type="cofactor">
    <cofactor evidence="8">
        <name>heme</name>
        <dbReference type="ChEBI" id="CHEBI:30413"/>
    </cofactor>
    <text evidence="8">The heme is bound between the two transmembrane subunits.</text>
</comment>
<keyword evidence="3 9" id="KW-0812">Transmembrane</keyword>
<keyword evidence="2 8" id="KW-0349">Heme</keyword>